<protein>
    <submittedName>
        <fullName evidence="1">Uncharacterized protein</fullName>
    </submittedName>
</protein>
<sequence>MKEYIDTLRDDSIYIKLQSDEKFGGAVDVDSLIKALNSLNQSYKNYLSIELSKNDNVKSTTKKGKKELSNFIADSQLLIVDLDFASFGAAITPNIITTHPYSTIKDSLNLKKQSFRDYKNDVFYADYTDDLFLQRITAKYTEEERVEIYKPIIDNLIDTEKFKFFFGSNKKHLKRMSKNVLKNKTLDKLVPKVLLEKNVTKDEDMYIIYVTSSDEMDLFGKKPKFSKILATTKLETPVYPYQLHEIRIDKTVYTFQKTLSANVSFEDEIFFIEYPDLNIEVWGDSRPEAEDAFNFAFQSIIKNIYLEKTKA</sequence>
<name>A0ABV6L285_9SPHI</name>
<gene>
    <name evidence="1" type="ORF">ACFFGT_06520</name>
</gene>
<accession>A0ABV6L285</accession>
<organism evidence="1 2">
    <name type="scientific">Mucilaginibacter angelicae</name>
    <dbReference type="NCBI Taxonomy" id="869718"/>
    <lineage>
        <taxon>Bacteria</taxon>
        <taxon>Pseudomonadati</taxon>
        <taxon>Bacteroidota</taxon>
        <taxon>Sphingobacteriia</taxon>
        <taxon>Sphingobacteriales</taxon>
        <taxon>Sphingobacteriaceae</taxon>
        <taxon>Mucilaginibacter</taxon>
    </lineage>
</organism>
<comment type="caution">
    <text evidence="1">The sequence shown here is derived from an EMBL/GenBank/DDBJ whole genome shotgun (WGS) entry which is preliminary data.</text>
</comment>
<evidence type="ECO:0000313" key="2">
    <source>
        <dbReference type="Proteomes" id="UP001589828"/>
    </source>
</evidence>
<reference evidence="1 2" key="1">
    <citation type="submission" date="2024-09" db="EMBL/GenBank/DDBJ databases">
        <authorList>
            <person name="Sun Q."/>
            <person name="Mori K."/>
        </authorList>
    </citation>
    <scope>NUCLEOTIDE SEQUENCE [LARGE SCALE GENOMIC DNA]</scope>
    <source>
        <strain evidence="1 2">NCAIM B.02415</strain>
    </source>
</reference>
<dbReference type="Proteomes" id="UP001589828">
    <property type="component" value="Unassembled WGS sequence"/>
</dbReference>
<proteinExistence type="predicted"/>
<keyword evidence="2" id="KW-1185">Reference proteome</keyword>
<dbReference type="RefSeq" id="WP_377021704.1">
    <property type="nucleotide sequence ID" value="NZ_JBHLTS010000018.1"/>
</dbReference>
<dbReference type="EMBL" id="JBHLTS010000018">
    <property type="protein sequence ID" value="MFC0513843.1"/>
    <property type="molecule type" value="Genomic_DNA"/>
</dbReference>
<evidence type="ECO:0000313" key="1">
    <source>
        <dbReference type="EMBL" id="MFC0513843.1"/>
    </source>
</evidence>